<dbReference type="RefSeq" id="WP_068661539.1">
    <property type="nucleotide sequence ID" value="NZ_LYPB01000029.1"/>
</dbReference>
<dbReference type="PROSITE" id="PS50928">
    <property type="entry name" value="ABC_TM1"/>
    <property type="match status" value="1"/>
</dbReference>
<accession>A0A198ATZ3</accession>
<dbReference type="GO" id="GO:0055085">
    <property type="term" value="P:transmembrane transport"/>
    <property type="evidence" value="ECO:0007669"/>
    <property type="project" value="InterPro"/>
</dbReference>
<evidence type="ECO:0000313" key="10">
    <source>
        <dbReference type="Proteomes" id="UP000078454"/>
    </source>
</evidence>
<comment type="similarity">
    <text evidence="7">Belongs to the binding-protein-dependent transport system permease family.</text>
</comment>
<dbReference type="InterPro" id="IPR000515">
    <property type="entry name" value="MetI-like"/>
</dbReference>
<dbReference type="EMBL" id="LYPB01000029">
    <property type="protein sequence ID" value="OAS24550.1"/>
    <property type="molecule type" value="Genomic_DNA"/>
</dbReference>
<sequence length="294" mass="32586">MVKTYRSWAPWIAILPALILFFVFKIYPALGTLFFSMTDYNGNIDQYNWVGLKNFKNALTINFNDLFNAIGVSFTFAFFTTLIQNILGVSLAVLVNLKIRGKNAYRSILFMPNVLGVVIIGLVWTLIFDPYSGPMNQILGMFGTSSSMLGDSKLALPLVIFVQVWTSVGYAMVLYLAGLQGISQDIYEAGSIDGAAGWKSFRYITLPLLQPIIGVNILLSIIGSLRVFDLVMILTNGGPDDSTMTLGMFVFKTIFDSNSTQGYASALGIIHFLVIAIVVVIVQTYMRRREEKLS</sequence>
<evidence type="ECO:0000313" key="9">
    <source>
        <dbReference type="EMBL" id="OAS24550.1"/>
    </source>
</evidence>
<feature type="transmembrane region" description="Helical" evidence="7">
    <location>
        <begin position="154"/>
        <end position="177"/>
    </location>
</feature>
<dbReference type="Pfam" id="PF00528">
    <property type="entry name" value="BPD_transp_1"/>
    <property type="match status" value="1"/>
</dbReference>
<feature type="transmembrane region" description="Helical" evidence="7">
    <location>
        <begin position="263"/>
        <end position="286"/>
    </location>
</feature>
<name>A0A198ATZ3_9BACL</name>
<feature type="transmembrane region" description="Helical" evidence="7">
    <location>
        <begin position="69"/>
        <end position="95"/>
    </location>
</feature>
<evidence type="ECO:0000256" key="3">
    <source>
        <dbReference type="ARBA" id="ARBA00022475"/>
    </source>
</evidence>
<dbReference type="InterPro" id="IPR035906">
    <property type="entry name" value="MetI-like_sf"/>
</dbReference>
<keyword evidence="4 7" id="KW-0812">Transmembrane</keyword>
<evidence type="ECO:0000259" key="8">
    <source>
        <dbReference type="PROSITE" id="PS50928"/>
    </source>
</evidence>
<dbReference type="SUPFAM" id="SSF161098">
    <property type="entry name" value="MetI-like"/>
    <property type="match status" value="1"/>
</dbReference>
<feature type="domain" description="ABC transmembrane type-1" evidence="8">
    <location>
        <begin position="70"/>
        <end position="282"/>
    </location>
</feature>
<evidence type="ECO:0000256" key="7">
    <source>
        <dbReference type="RuleBase" id="RU363032"/>
    </source>
</evidence>
<keyword evidence="3" id="KW-1003">Cell membrane</keyword>
<feature type="transmembrane region" description="Helical" evidence="7">
    <location>
        <begin position="107"/>
        <end position="127"/>
    </location>
</feature>
<dbReference type="Gene3D" id="1.10.3720.10">
    <property type="entry name" value="MetI-like"/>
    <property type="match status" value="1"/>
</dbReference>
<dbReference type="SUPFAM" id="SSF160964">
    <property type="entry name" value="MalF N-terminal region-like"/>
    <property type="match status" value="1"/>
</dbReference>
<feature type="transmembrane region" description="Helical" evidence="7">
    <location>
        <begin position="12"/>
        <end position="35"/>
    </location>
</feature>
<dbReference type="STRING" id="1850517.A8708_10965"/>
<keyword evidence="5 7" id="KW-1133">Transmembrane helix</keyword>
<dbReference type="PANTHER" id="PTHR30193">
    <property type="entry name" value="ABC TRANSPORTER PERMEASE PROTEIN"/>
    <property type="match status" value="1"/>
</dbReference>
<dbReference type="InterPro" id="IPR051393">
    <property type="entry name" value="ABC_transporter_permease"/>
</dbReference>
<evidence type="ECO:0000256" key="6">
    <source>
        <dbReference type="ARBA" id="ARBA00023136"/>
    </source>
</evidence>
<gene>
    <name evidence="9" type="ORF">A8708_10965</name>
</gene>
<proteinExistence type="inferred from homology"/>
<organism evidence="9 10">
    <name type="scientific">Paenibacillus oryzisoli</name>
    <dbReference type="NCBI Taxonomy" id="1850517"/>
    <lineage>
        <taxon>Bacteria</taxon>
        <taxon>Bacillati</taxon>
        <taxon>Bacillota</taxon>
        <taxon>Bacilli</taxon>
        <taxon>Bacillales</taxon>
        <taxon>Paenibacillaceae</taxon>
        <taxon>Paenibacillus</taxon>
    </lineage>
</organism>
<dbReference type="AlphaFoldDB" id="A0A198ATZ3"/>
<keyword evidence="6 7" id="KW-0472">Membrane</keyword>
<protein>
    <recommendedName>
        <fullName evidence="8">ABC transmembrane type-1 domain-containing protein</fullName>
    </recommendedName>
</protein>
<dbReference type="PANTHER" id="PTHR30193:SF37">
    <property type="entry name" value="INNER MEMBRANE ABC TRANSPORTER PERMEASE PROTEIN YCJO"/>
    <property type="match status" value="1"/>
</dbReference>
<dbReference type="CDD" id="cd06261">
    <property type="entry name" value="TM_PBP2"/>
    <property type="match status" value="1"/>
</dbReference>
<evidence type="ECO:0000256" key="5">
    <source>
        <dbReference type="ARBA" id="ARBA00022989"/>
    </source>
</evidence>
<comment type="subcellular location">
    <subcellularLocation>
        <location evidence="1 7">Cell membrane</location>
        <topology evidence="1 7">Multi-pass membrane protein</topology>
    </subcellularLocation>
</comment>
<evidence type="ECO:0000256" key="4">
    <source>
        <dbReference type="ARBA" id="ARBA00022692"/>
    </source>
</evidence>
<comment type="caution">
    <text evidence="9">The sequence shown here is derived from an EMBL/GenBank/DDBJ whole genome shotgun (WGS) entry which is preliminary data.</text>
</comment>
<keyword evidence="2 7" id="KW-0813">Transport</keyword>
<evidence type="ECO:0000256" key="2">
    <source>
        <dbReference type="ARBA" id="ARBA00022448"/>
    </source>
</evidence>
<evidence type="ECO:0000256" key="1">
    <source>
        <dbReference type="ARBA" id="ARBA00004651"/>
    </source>
</evidence>
<feature type="transmembrane region" description="Helical" evidence="7">
    <location>
        <begin position="208"/>
        <end position="228"/>
    </location>
</feature>
<dbReference type="OrthoDB" id="9804439at2"/>
<dbReference type="GO" id="GO:0005886">
    <property type="term" value="C:plasma membrane"/>
    <property type="evidence" value="ECO:0007669"/>
    <property type="project" value="UniProtKB-SubCell"/>
</dbReference>
<keyword evidence="10" id="KW-1185">Reference proteome</keyword>
<reference evidence="9 10" key="1">
    <citation type="submission" date="2016-05" db="EMBL/GenBank/DDBJ databases">
        <title>Paenibacillus sp. 1ZS3-15 nov., isolated from the rhizosphere soil.</title>
        <authorList>
            <person name="Zhang X.X."/>
            <person name="Zhang J."/>
        </authorList>
    </citation>
    <scope>NUCLEOTIDE SEQUENCE [LARGE SCALE GENOMIC DNA]</scope>
    <source>
        <strain evidence="9 10">1ZS3-15</strain>
    </source>
</reference>
<dbReference type="Proteomes" id="UP000078454">
    <property type="component" value="Unassembled WGS sequence"/>
</dbReference>